<dbReference type="GO" id="GO:0061630">
    <property type="term" value="F:ubiquitin protein ligase activity"/>
    <property type="evidence" value="ECO:0007669"/>
    <property type="project" value="TreeGrafter"/>
</dbReference>
<dbReference type="InterPro" id="IPR001607">
    <property type="entry name" value="Znf_UBP"/>
</dbReference>
<dbReference type="Pfam" id="PF07576">
    <property type="entry name" value="BRAP2"/>
    <property type="match status" value="1"/>
</dbReference>
<dbReference type="PROSITE" id="PS50271">
    <property type="entry name" value="ZF_UBP"/>
    <property type="match status" value="1"/>
</dbReference>
<dbReference type="GO" id="GO:0016567">
    <property type="term" value="P:protein ubiquitination"/>
    <property type="evidence" value="ECO:0007669"/>
    <property type="project" value="TreeGrafter"/>
</dbReference>
<dbReference type="Pfam" id="PF02148">
    <property type="entry name" value="zf-UBP"/>
    <property type="match status" value="1"/>
</dbReference>
<dbReference type="EMBL" id="OA882329">
    <property type="protein sequence ID" value="CAD7274744.1"/>
    <property type="molecule type" value="Genomic_DNA"/>
</dbReference>
<protein>
    <recommendedName>
        <fullName evidence="11">BRCA1-associated protein</fullName>
    </recommendedName>
</protein>
<feature type="coiled-coil region" evidence="5">
    <location>
        <begin position="395"/>
        <end position="499"/>
    </location>
</feature>
<dbReference type="GO" id="GO:0007265">
    <property type="term" value="P:Ras protein signal transduction"/>
    <property type="evidence" value="ECO:0007669"/>
    <property type="project" value="TreeGrafter"/>
</dbReference>
<proteinExistence type="predicted"/>
<dbReference type="Proteomes" id="UP000678499">
    <property type="component" value="Unassembled WGS sequence"/>
</dbReference>
<keyword evidence="5" id="KW-0175">Coiled coil</keyword>
<feature type="region of interest" description="Disordered" evidence="6">
    <location>
        <begin position="521"/>
        <end position="548"/>
    </location>
</feature>
<feature type="domain" description="UBP-type" evidence="8">
    <location>
        <begin position="260"/>
        <end position="352"/>
    </location>
</feature>
<dbReference type="AlphaFoldDB" id="A0A7R9BG80"/>
<keyword evidence="2 4" id="KW-0863">Zinc-finger</keyword>
<dbReference type="CDD" id="cd12718">
    <property type="entry name" value="RRM_BRAP2"/>
    <property type="match status" value="1"/>
</dbReference>
<name>A0A7R9BG80_9CRUS</name>
<accession>A0A7R9BG80</accession>
<keyword evidence="3" id="KW-0862">Zinc</keyword>
<evidence type="ECO:0000259" key="7">
    <source>
        <dbReference type="PROSITE" id="PS50089"/>
    </source>
</evidence>
<dbReference type="PANTHER" id="PTHR24007:SF7">
    <property type="entry name" value="BRCA1-ASSOCIATED PROTEIN"/>
    <property type="match status" value="1"/>
</dbReference>
<evidence type="ECO:0000313" key="9">
    <source>
        <dbReference type="EMBL" id="CAD7274744.1"/>
    </source>
</evidence>
<dbReference type="GO" id="GO:0005737">
    <property type="term" value="C:cytoplasm"/>
    <property type="evidence" value="ECO:0007669"/>
    <property type="project" value="TreeGrafter"/>
</dbReference>
<dbReference type="SMART" id="SM00290">
    <property type="entry name" value="ZnF_UBP"/>
    <property type="match status" value="1"/>
</dbReference>
<evidence type="ECO:0000256" key="1">
    <source>
        <dbReference type="ARBA" id="ARBA00022723"/>
    </source>
</evidence>
<evidence type="ECO:0008006" key="11">
    <source>
        <dbReference type="Google" id="ProtNLM"/>
    </source>
</evidence>
<evidence type="ECO:0000256" key="5">
    <source>
        <dbReference type="SAM" id="Coils"/>
    </source>
</evidence>
<dbReference type="CDD" id="cd16457">
    <property type="entry name" value="RING-H2_BRAP2"/>
    <property type="match status" value="1"/>
</dbReference>
<sequence length="548" mass="61664">MAVAKVSLCVWRLELADDQNVSAFNFQQNPDEEESLLLARKKKPADIDTIRLHRGVRTKRHLIVESYDLANIADGDAEDAMKRSFISGNPEVEVTEGILHLYKENVLTPAPSDGDEGRSMMICMLAVPAVLTSRDLMNFLAPCSPEIQLVRIVRDRTPNQYMVLLKFRSQQGADEFYKTFNGMPFNSLEPDLCHLVYVSRVESVKESEGGGLPLEFHTELPVCSVCLERMDESVDGVLTILCNHSFHSACLSQWGDGSCPVCRYTSTPEVVERSCCFSCPSTSDLWICLICGNVGCGRYDNKHAEAHFCETNHIYAMQIGTNRVWDYAGDNFVHRLVQNKTDGKLVELDGHEAGEGSARVWVKGSESSEEKVESMQLEYTYLLTSQLESQRRYFEAKLEKVDEQMRKELQDLKDHTAELTSLNRTVSDNVATIVAEKKTADKKNASLTARVAKLTQELADEKQLTSCLLSDKADLASKLESLKRDSNKQAEEITELREQLRDFMFHLEGSKKIADEDQAGELQGGQVIMPENEMSACGARGRRRRNRH</sequence>
<dbReference type="PANTHER" id="PTHR24007">
    <property type="entry name" value="BRCA1-ASSOCIATED PROTEIN"/>
    <property type="match status" value="1"/>
</dbReference>
<dbReference type="SUPFAM" id="SSF57850">
    <property type="entry name" value="RING/U-box"/>
    <property type="match status" value="2"/>
</dbReference>
<dbReference type="GO" id="GO:0008270">
    <property type="term" value="F:zinc ion binding"/>
    <property type="evidence" value="ECO:0007669"/>
    <property type="project" value="UniProtKB-KW"/>
</dbReference>
<evidence type="ECO:0000259" key="8">
    <source>
        <dbReference type="PROSITE" id="PS50271"/>
    </source>
</evidence>
<dbReference type="InterPro" id="IPR011422">
    <property type="entry name" value="BRAP2/ETP1_RRM"/>
</dbReference>
<dbReference type="EMBL" id="CAJPEX010000292">
    <property type="protein sequence ID" value="CAG0914896.1"/>
    <property type="molecule type" value="Genomic_DNA"/>
</dbReference>
<dbReference type="Pfam" id="PF13639">
    <property type="entry name" value="zf-RING_2"/>
    <property type="match status" value="1"/>
</dbReference>
<dbReference type="SMART" id="SM00184">
    <property type="entry name" value="RING"/>
    <property type="match status" value="1"/>
</dbReference>
<organism evidence="9">
    <name type="scientific">Notodromas monacha</name>
    <dbReference type="NCBI Taxonomy" id="399045"/>
    <lineage>
        <taxon>Eukaryota</taxon>
        <taxon>Metazoa</taxon>
        <taxon>Ecdysozoa</taxon>
        <taxon>Arthropoda</taxon>
        <taxon>Crustacea</taxon>
        <taxon>Oligostraca</taxon>
        <taxon>Ostracoda</taxon>
        <taxon>Podocopa</taxon>
        <taxon>Podocopida</taxon>
        <taxon>Cypridocopina</taxon>
        <taxon>Cypridoidea</taxon>
        <taxon>Cyprididae</taxon>
        <taxon>Notodromas</taxon>
    </lineage>
</organism>
<evidence type="ECO:0000256" key="2">
    <source>
        <dbReference type="ARBA" id="ARBA00022771"/>
    </source>
</evidence>
<dbReference type="InterPro" id="IPR013083">
    <property type="entry name" value="Znf_RING/FYVE/PHD"/>
</dbReference>
<dbReference type="PROSITE" id="PS50089">
    <property type="entry name" value="ZF_RING_2"/>
    <property type="match status" value="1"/>
</dbReference>
<dbReference type="OrthoDB" id="273556at2759"/>
<gene>
    <name evidence="9" type="ORF">NMOB1V02_LOCUS2566</name>
</gene>
<dbReference type="Gene3D" id="3.30.40.10">
    <property type="entry name" value="Zinc/RING finger domain, C3HC4 (zinc finger)"/>
    <property type="match status" value="2"/>
</dbReference>
<keyword evidence="10" id="KW-1185">Reference proteome</keyword>
<feature type="domain" description="RING-type" evidence="7">
    <location>
        <begin position="223"/>
        <end position="263"/>
    </location>
</feature>
<evidence type="ECO:0000256" key="4">
    <source>
        <dbReference type="PROSITE-ProRule" id="PRU00502"/>
    </source>
</evidence>
<evidence type="ECO:0000256" key="3">
    <source>
        <dbReference type="ARBA" id="ARBA00022833"/>
    </source>
</evidence>
<dbReference type="InterPro" id="IPR047243">
    <property type="entry name" value="RING-H2_BRAP2"/>
</dbReference>
<dbReference type="InterPro" id="IPR034932">
    <property type="entry name" value="BRAP2_RRM"/>
</dbReference>
<evidence type="ECO:0000313" key="10">
    <source>
        <dbReference type="Proteomes" id="UP000678499"/>
    </source>
</evidence>
<reference evidence="9" key="1">
    <citation type="submission" date="2020-11" db="EMBL/GenBank/DDBJ databases">
        <authorList>
            <person name="Tran Van P."/>
        </authorList>
    </citation>
    <scope>NUCLEOTIDE SEQUENCE</scope>
</reference>
<evidence type="ECO:0000256" key="6">
    <source>
        <dbReference type="SAM" id="MobiDB-lite"/>
    </source>
</evidence>
<keyword evidence="1" id="KW-0479">Metal-binding</keyword>
<dbReference type="InterPro" id="IPR001841">
    <property type="entry name" value="Znf_RING"/>
</dbReference>